<gene>
    <name evidence="2" type="ORF">JOC74_002803</name>
</gene>
<reference evidence="2 3" key="1">
    <citation type="submission" date="2021-01" db="EMBL/GenBank/DDBJ databases">
        <title>Genomic Encyclopedia of Type Strains, Phase IV (KMG-IV): sequencing the most valuable type-strain genomes for metagenomic binning, comparative biology and taxonomic classification.</title>
        <authorList>
            <person name="Goeker M."/>
        </authorList>
    </citation>
    <scope>NUCLEOTIDE SEQUENCE [LARGE SCALE GENOMIC DNA]</scope>
    <source>
        <strain evidence="2 3">DSM 103394</strain>
    </source>
</reference>
<sequence>MTNGVVMAKREKALIAVFTGAGAVALLAILILPGLFG</sequence>
<proteinExistence type="predicted"/>
<feature type="transmembrane region" description="Helical" evidence="1">
    <location>
        <begin position="12"/>
        <end position="36"/>
    </location>
</feature>
<keyword evidence="3" id="KW-1185">Reference proteome</keyword>
<evidence type="ECO:0000313" key="3">
    <source>
        <dbReference type="Proteomes" id="UP000674416"/>
    </source>
</evidence>
<evidence type="ECO:0000256" key="1">
    <source>
        <dbReference type="SAM" id="Phobius"/>
    </source>
</evidence>
<protein>
    <submittedName>
        <fullName evidence="2">Uncharacterized protein</fullName>
    </submittedName>
</protein>
<dbReference type="EMBL" id="JAFDST010000003">
    <property type="protein sequence ID" value="MBP1082300.1"/>
    <property type="molecule type" value="Genomic_DNA"/>
</dbReference>
<name>A0ABS4CY58_9BACI</name>
<dbReference type="Proteomes" id="UP000674416">
    <property type="component" value="Unassembled WGS sequence"/>
</dbReference>
<accession>A0ABS4CY58</accession>
<organism evidence="2 3">
    <name type="scientific">Bacillus capparidis</name>
    <dbReference type="NCBI Taxonomy" id="1840411"/>
    <lineage>
        <taxon>Bacteria</taxon>
        <taxon>Bacillati</taxon>
        <taxon>Bacillota</taxon>
        <taxon>Bacilli</taxon>
        <taxon>Bacillales</taxon>
        <taxon>Bacillaceae</taxon>
        <taxon>Bacillus</taxon>
    </lineage>
</organism>
<comment type="caution">
    <text evidence="2">The sequence shown here is derived from an EMBL/GenBank/DDBJ whole genome shotgun (WGS) entry which is preliminary data.</text>
</comment>
<keyword evidence="1" id="KW-0472">Membrane</keyword>
<keyword evidence="1" id="KW-0812">Transmembrane</keyword>
<keyword evidence="1" id="KW-1133">Transmembrane helix</keyword>
<evidence type="ECO:0000313" key="2">
    <source>
        <dbReference type="EMBL" id="MBP1082300.1"/>
    </source>
</evidence>